<dbReference type="InterPro" id="IPR008144">
    <property type="entry name" value="Guanylate_kin-like_dom"/>
</dbReference>
<dbReference type="AlphaFoldDB" id="A0A450TND7"/>
<dbReference type="Gene3D" id="3.30.63.10">
    <property type="entry name" value="Guanylate Kinase phosphate binding domain"/>
    <property type="match status" value="1"/>
</dbReference>
<name>A0A450TND7_9GAMM</name>
<evidence type="ECO:0000256" key="3">
    <source>
        <dbReference type="ARBA" id="ARBA00022777"/>
    </source>
</evidence>
<dbReference type="Gene3D" id="3.40.50.300">
    <property type="entry name" value="P-loop containing nucleotide triphosphate hydrolases"/>
    <property type="match status" value="1"/>
</dbReference>
<evidence type="ECO:0000256" key="2">
    <source>
        <dbReference type="ARBA" id="ARBA00022679"/>
    </source>
</evidence>
<keyword evidence="3 5" id="KW-0418">Kinase</keyword>
<organism evidence="5">
    <name type="scientific">Candidatus Kentrum sp. FM</name>
    <dbReference type="NCBI Taxonomy" id="2126340"/>
    <lineage>
        <taxon>Bacteria</taxon>
        <taxon>Pseudomonadati</taxon>
        <taxon>Pseudomonadota</taxon>
        <taxon>Gammaproteobacteria</taxon>
        <taxon>Candidatus Kentrum</taxon>
    </lineage>
</organism>
<evidence type="ECO:0000256" key="1">
    <source>
        <dbReference type="ARBA" id="ARBA00005790"/>
    </source>
</evidence>
<sequence length="212" mass="23524">MVRIIALTGPSGIGKTTISRLLAAAVPDSVEIPPILTTRAPKRHDDGEYRYVSAERFRELEQGGALVARTRLPPRREMRWYGYHQEDLKAIRREGRVPVVITERHLLQGFVACYGRASVFSCGLLPPGRDKPAMLAALLARLRARGRDSEESIRARLDNAEGDLAFFTEHPGLFDVMLVNDDVDAAVSVLAARVRGMGLPVREKRSAANRNQ</sequence>
<dbReference type="PANTHER" id="PTHR23117">
    <property type="entry name" value="GUANYLATE KINASE-RELATED"/>
    <property type="match status" value="1"/>
</dbReference>
<dbReference type="GO" id="GO:0004385">
    <property type="term" value="F:GMP kinase activity"/>
    <property type="evidence" value="ECO:0007669"/>
    <property type="project" value="TreeGrafter"/>
</dbReference>
<evidence type="ECO:0000313" key="5">
    <source>
        <dbReference type="EMBL" id="VFJ69268.1"/>
    </source>
</evidence>
<dbReference type="PROSITE" id="PS50052">
    <property type="entry name" value="GUANYLATE_KINASE_2"/>
    <property type="match status" value="1"/>
</dbReference>
<dbReference type="EMBL" id="CAADFA010000516">
    <property type="protein sequence ID" value="VFJ69268.1"/>
    <property type="molecule type" value="Genomic_DNA"/>
</dbReference>
<evidence type="ECO:0000313" key="6">
    <source>
        <dbReference type="EMBL" id="VFJ69341.1"/>
    </source>
</evidence>
<gene>
    <name evidence="6" type="ORF">BECKFM1743A_GA0114220_105064</name>
    <name evidence="7" type="ORF">BECKFM1743B_GA0114221_104974</name>
    <name evidence="5" type="ORF">BECKFM1743C_GA0114222_105164</name>
</gene>
<dbReference type="InterPro" id="IPR027417">
    <property type="entry name" value="P-loop_NTPase"/>
</dbReference>
<feature type="domain" description="Guanylate kinase-like" evidence="4">
    <location>
        <begin position="2"/>
        <end position="195"/>
    </location>
</feature>
<dbReference type="SMART" id="SM00072">
    <property type="entry name" value="GuKc"/>
    <property type="match status" value="1"/>
</dbReference>
<dbReference type="SUPFAM" id="SSF52540">
    <property type="entry name" value="P-loop containing nucleoside triphosphate hydrolases"/>
    <property type="match status" value="1"/>
</dbReference>
<protein>
    <submittedName>
        <fullName evidence="5">Guanylate kinase</fullName>
    </submittedName>
</protein>
<proteinExistence type="inferred from homology"/>
<dbReference type="PANTHER" id="PTHR23117:SF13">
    <property type="entry name" value="GUANYLATE KINASE"/>
    <property type="match status" value="1"/>
</dbReference>
<dbReference type="InterPro" id="IPR008145">
    <property type="entry name" value="GK/Ca_channel_bsu"/>
</dbReference>
<comment type="similarity">
    <text evidence="1">Belongs to the guanylate kinase family.</text>
</comment>
<evidence type="ECO:0000313" key="7">
    <source>
        <dbReference type="EMBL" id="VFK17688.1"/>
    </source>
</evidence>
<reference evidence="5" key="1">
    <citation type="submission" date="2019-02" db="EMBL/GenBank/DDBJ databases">
        <authorList>
            <person name="Gruber-Vodicka R. H."/>
            <person name="Seah K. B. B."/>
        </authorList>
    </citation>
    <scope>NUCLEOTIDE SEQUENCE</scope>
    <source>
        <strain evidence="6">BECK_BZ163</strain>
        <strain evidence="7">BECK_BZ164</strain>
        <strain evidence="5">BECK_BZ165</strain>
    </source>
</reference>
<accession>A0A450TND7</accession>
<dbReference type="EMBL" id="CAADFL010000497">
    <property type="protein sequence ID" value="VFK17688.1"/>
    <property type="molecule type" value="Genomic_DNA"/>
</dbReference>
<keyword evidence="2" id="KW-0808">Transferase</keyword>
<dbReference type="EMBL" id="CAADEZ010000506">
    <property type="protein sequence ID" value="VFJ69341.1"/>
    <property type="molecule type" value="Genomic_DNA"/>
</dbReference>
<evidence type="ECO:0000259" key="4">
    <source>
        <dbReference type="PROSITE" id="PS50052"/>
    </source>
</evidence>
<dbReference type="GO" id="GO:0005829">
    <property type="term" value="C:cytosol"/>
    <property type="evidence" value="ECO:0007669"/>
    <property type="project" value="TreeGrafter"/>
</dbReference>